<protein>
    <submittedName>
        <fullName evidence="1">Uncharacterized protein</fullName>
    </submittedName>
</protein>
<dbReference type="EMBL" id="CASHTH010002571">
    <property type="protein sequence ID" value="CAI8031831.1"/>
    <property type="molecule type" value="Genomic_DNA"/>
</dbReference>
<dbReference type="AlphaFoldDB" id="A0AA35SN71"/>
<reference evidence="1" key="1">
    <citation type="submission" date="2023-03" db="EMBL/GenBank/DDBJ databases">
        <authorList>
            <person name="Steffen K."/>
            <person name="Cardenas P."/>
        </authorList>
    </citation>
    <scope>NUCLEOTIDE SEQUENCE</scope>
</reference>
<proteinExistence type="predicted"/>
<organism evidence="1 2">
    <name type="scientific">Geodia barretti</name>
    <name type="common">Barrett's horny sponge</name>
    <dbReference type="NCBI Taxonomy" id="519541"/>
    <lineage>
        <taxon>Eukaryota</taxon>
        <taxon>Metazoa</taxon>
        <taxon>Porifera</taxon>
        <taxon>Demospongiae</taxon>
        <taxon>Heteroscleromorpha</taxon>
        <taxon>Tetractinellida</taxon>
        <taxon>Astrophorina</taxon>
        <taxon>Geodiidae</taxon>
        <taxon>Geodia</taxon>
    </lineage>
</organism>
<name>A0AA35SN71_GEOBA</name>
<accession>A0AA35SN71</accession>
<keyword evidence="2" id="KW-1185">Reference proteome</keyword>
<gene>
    <name evidence="1" type="ORF">GBAR_LOCUS18039</name>
</gene>
<dbReference type="PANTHER" id="PTHR33332">
    <property type="entry name" value="REVERSE TRANSCRIPTASE DOMAIN-CONTAINING PROTEIN"/>
    <property type="match status" value="1"/>
</dbReference>
<evidence type="ECO:0000313" key="1">
    <source>
        <dbReference type="EMBL" id="CAI8031831.1"/>
    </source>
</evidence>
<sequence length="238" mass="27509">MSLEKPLILWHIMNFSASSGSLESLVTSGYGLSPTPFHYHLNGKQISSKTAQKDLGLLVSADLTWRSHYQLISSRAYKMLGLLRRVFCSSVSVSAKRSLYITLVRSQLLYCSSVWHPYLLKDIKCLEYVQRRATKIITNDHSLDYRNRLIHLNLLPLMMEFEFADIMLLVKSIKFPSNHFNICDFVQFCSHSTRAAHGLKLKHSLCRNDFERNFYFNRIPRLWNALPSFDITLSLSAI</sequence>
<comment type="caution">
    <text evidence="1">The sequence shown here is derived from an EMBL/GenBank/DDBJ whole genome shotgun (WGS) entry which is preliminary data.</text>
</comment>
<evidence type="ECO:0000313" key="2">
    <source>
        <dbReference type="Proteomes" id="UP001174909"/>
    </source>
</evidence>
<dbReference type="Proteomes" id="UP001174909">
    <property type="component" value="Unassembled WGS sequence"/>
</dbReference>